<organism evidence="3">
    <name type="scientific">Salix viminalis</name>
    <name type="common">Common osier</name>
    <name type="synonym">Basket willow</name>
    <dbReference type="NCBI Taxonomy" id="40686"/>
    <lineage>
        <taxon>Eukaryota</taxon>
        <taxon>Viridiplantae</taxon>
        <taxon>Streptophyta</taxon>
        <taxon>Embryophyta</taxon>
        <taxon>Tracheophyta</taxon>
        <taxon>Spermatophyta</taxon>
        <taxon>Magnoliopsida</taxon>
        <taxon>eudicotyledons</taxon>
        <taxon>Gunneridae</taxon>
        <taxon>Pentapetalae</taxon>
        <taxon>rosids</taxon>
        <taxon>fabids</taxon>
        <taxon>Malpighiales</taxon>
        <taxon>Salicaceae</taxon>
        <taxon>Saliceae</taxon>
        <taxon>Salix</taxon>
    </lineage>
</organism>
<dbReference type="AlphaFoldDB" id="A0A6N2N737"/>
<gene>
    <name evidence="3" type="ORF">SVIM_LOCUS475334</name>
</gene>
<name>A0A6N2N737_SALVM</name>
<evidence type="ECO:0000313" key="3">
    <source>
        <dbReference type="EMBL" id="VFU62800.1"/>
    </source>
</evidence>
<accession>A0A6N2N737</accession>
<dbReference type="InterPro" id="IPR011990">
    <property type="entry name" value="TPR-like_helical_dom_sf"/>
</dbReference>
<feature type="repeat" description="PPR" evidence="2">
    <location>
        <begin position="9"/>
        <end position="43"/>
    </location>
</feature>
<evidence type="ECO:0000256" key="1">
    <source>
        <dbReference type="ARBA" id="ARBA00022737"/>
    </source>
</evidence>
<dbReference type="PROSITE" id="PS51375">
    <property type="entry name" value="PPR"/>
    <property type="match status" value="1"/>
</dbReference>
<protein>
    <recommendedName>
        <fullName evidence="4">Pentatricopeptide repeat-containing protein</fullName>
    </recommendedName>
</protein>
<keyword evidence="1" id="KW-0677">Repeat</keyword>
<dbReference type="InterPro" id="IPR002885">
    <property type="entry name" value="PPR_rpt"/>
</dbReference>
<reference evidence="3" key="1">
    <citation type="submission" date="2019-03" db="EMBL/GenBank/DDBJ databases">
        <authorList>
            <person name="Mank J."/>
            <person name="Almeida P."/>
        </authorList>
    </citation>
    <scope>NUCLEOTIDE SEQUENCE</scope>
    <source>
        <strain evidence="3">78183</strain>
    </source>
</reference>
<dbReference type="Gene3D" id="1.25.40.10">
    <property type="entry name" value="Tetratricopeptide repeat domain"/>
    <property type="match status" value="1"/>
</dbReference>
<dbReference type="Pfam" id="PF12854">
    <property type="entry name" value="PPR_1"/>
    <property type="match status" value="1"/>
</dbReference>
<dbReference type="NCBIfam" id="TIGR00756">
    <property type="entry name" value="PPR"/>
    <property type="match status" value="1"/>
</dbReference>
<evidence type="ECO:0008006" key="4">
    <source>
        <dbReference type="Google" id="ProtNLM"/>
    </source>
</evidence>
<proteinExistence type="predicted"/>
<evidence type="ECO:0000256" key="2">
    <source>
        <dbReference type="PROSITE-ProRule" id="PRU00708"/>
    </source>
</evidence>
<dbReference type="EMBL" id="CAADRP010002163">
    <property type="protein sequence ID" value="VFU62800.1"/>
    <property type="molecule type" value="Genomic_DNA"/>
</dbReference>
<sequence>MGSKGYASDFHSHNILINGHCQSRRVHEAIPLFAEMSDETLTPGISLLQHIIEGNLKFLKTSDITWHNLPTPQFMPDWSPPPCPSENVRFHGFPQTHKNQHQVILVIILESISLLSTTEKLAYESQT</sequence>